<proteinExistence type="predicted"/>
<dbReference type="AlphaFoldDB" id="A0A484GL51"/>
<gene>
    <name evidence="1" type="ORF">DBR06_SOUSAS5910021</name>
</gene>
<accession>A0A484GL51</accession>
<dbReference type="Proteomes" id="UP000295264">
    <property type="component" value="Unassembled WGS sequence"/>
</dbReference>
<protein>
    <submittedName>
        <fullName evidence="1">Uncharacterized protein</fullName>
    </submittedName>
</protein>
<reference evidence="1 2" key="1">
    <citation type="journal article" date="2018" name="Genomics">
        <title>Molecular footprints of inshore aquatic adaptation in Indo-Pacific humpback dolphin (Sousa chinensis).</title>
        <authorList>
            <person name="Ming Y."/>
            <person name="Jian J."/>
            <person name="Yu F."/>
            <person name="Yu X."/>
            <person name="Wang J."/>
            <person name="Liu W."/>
        </authorList>
    </citation>
    <scope>NUCLEOTIDE SEQUENCE [LARGE SCALE GENOMIC DNA]</scope>
    <source>
        <strain evidence="1">MY-2018</strain>
        <tissue evidence="1">Skin</tissue>
    </source>
</reference>
<evidence type="ECO:0000313" key="1">
    <source>
        <dbReference type="EMBL" id="TEA36289.1"/>
    </source>
</evidence>
<name>A0A484GL51_SOUCH</name>
<evidence type="ECO:0000313" key="2">
    <source>
        <dbReference type="Proteomes" id="UP000295264"/>
    </source>
</evidence>
<keyword evidence="2" id="KW-1185">Reference proteome</keyword>
<feature type="non-terminal residue" evidence="1">
    <location>
        <position position="1"/>
    </location>
</feature>
<comment type="caution">
    <text evidence="1">The sequence shown here is derived from an EMBL/GenBank/DDBJ whole genome shotgun (WGS) entry which is preliminary data.</text>
</comment>
<organism evidence="1 2">
    <name type="scientific">Sousa chinensis</name>
    <name type="common">Indo-pacific humpbacked dolphin</name>
    <name type="synonym">Steno chinensis</name>
    <dbReference type="NCBI Taxonomy" id="103600"/>
    <lineage>
        <taxon>Eukaryota</taxon>
        <taxon>Metazoa</taxon>
        <taxon>Chordata</taxon>
        <taxon>Craniata</taxon>
        <taxon>Vertebrata</taxon>
        <taxon>Euteleostomi</taxon>
        <taxon>Mammalia</taxon>
        <taxon>Eutheria</taxon>
        <taxon>Laurasiatheria</taxon>
        <taxon>Artiodactyla</taxon>
        <taxon>Whippomorpha</taxon>
        <taxon>Cetacea</taxon>
        <taxon>Odontoceti</taxon>
        <taxon>Delphinidae</taxon>
        <taxon>Sousa</taxon>
    </lineage>
</organism>
<sequence>LQKYFLYRATITCHSLNNPYSGSPAPSSVCSVFDAFPPH</sequence>
<dbReference type="EMBL" id="QWLN02006661">
    <property type="protein sequence ID" value="TEA36289.1"/>
    <property type="molecule type" value="Genomic_DNA"/>
</dbReference>